<reference evidence="15" key="1">
    <citation type="submission" date="2023-08" db="EMBL/GenBank/DDBJ databases">
        <title>Black Yeasts Isolated from many extreme environments.</title>
        <authorList>
            <person name="Coleine C."/>
            <person name="Stajich J.E."/>
            <person name="Selbmann L."/>
        </authorList>
    </citation>
    <scope>NUCLEOTIDE SEQUENCE</scope>
    <source>
        <strain evidence="15">CCFEE 5810</strain>
    </source>
</reference>
<evidence type="ECO:0000256" key="13">
    <source>
        <dbReference type="ARBA" id="ARBA00037356"/>
    </source>
</evidence>
<dbReference type="GO" id="GO:0000324">
    <property type="term" value="C:fungal-type vacuole"/>
    <property type="evidence" value="ECO:0007669"/>
    <property type="project" value="TreeGrafter"/>
</dbReference>
<keyword evidence="4" id="KW-1003">Cell membrane</keyword>
<evidence type="ECO:0000256" key="8">
    <source>
        <dbReference type="ARBA" id="ARBA00022729"/>
    </source>
</evidence>
<dbReference type="EMBL" id="JAVRQU010000019">
    <property type="protein sequence ID" value="KAK5692603.1"/>
    <property type="molecule type" value="Genomic_DNA"/>
</dbReference>
<organism evidence="15 16">
    <name type="scientific">Elasticomyces elasticus</name>
    <dbReference type="NCBI Taxonomy" id="574655"/>
    <lineage>
        <taxon>Eukaryota</taxon>
        <taxon>Fungi</taxon>
        <taxon>Dikarya</taxon>
        <taxon>Ascomycota</taxon>
        <taxon>Pezizomycotina</taxon>
        <taxon>Dothideomycetes</taxon>
        <taxon>Dothideomycetidae</taxon>
        <taxon>Mycosphaerellales</taxon>
        <taxon>Teratosphaeriaceae</taxon>
        <taxon>Elasticomyces</taxon>
    </lineage>
</organism>
<evidence type="ECO:0000256" key="14">
    <source>
        <dbReference type="RuleBase" id="RU361156"/>
    </source>
</evidence>
<evidence type="ECO:0000313" key="15">
    <source>
        <dbReference type="EMBL" id="KAK5692603.1"/>
    </source>
</evidence>
<keyword evidence="11" id="KW-0325">Glycoprotein</keyword>
<comment type="similarity">
    <text evidence="3 14">Belongs to the peptidase S10 family.</text>
</comment>
<comment type="catalytic activity">
    <reaction evidence="1">
        <text>Preferential release of a C-terminal arginine or lysine residue.</text>
        <dbReference type="EC" id="3.4.16.6"/>
    </reaction>
</comment>
<dbReference type="InterPro" id="IPR029058">
    <property type="entry name" value="AB_hydrolase_fold"/>
</dbReference>
<protein>
    <recommendedName>
        <fullName evidence="14">Carboxypeptidase</fullName>
        <ecNumber evidence="14">3.4.16.-</ecNumber>
    </recommendedName>
</protein>
<evidence type="ECO:0000256" key="7">
    <source>
        <dbReference type="ARBA" id="ARBA00022670"/>
    </source>
</evidence>
<dbReference type="AlphaFoldDB" id="A0AAN7VM10"/>
<dbReference type="PROSITE" id="PS00131">
    <property type="entry name" value="CARBOXYPEPT_SER_SER"/>
    <property type="match status" value="1"/>
</dbReference>
<dbReference type="GO" id="GO:0098552">
    <property type="term" value="C:side of membrane"/>
    <property type="evidence" value="ECO:0007669"/>
    <property type="project" value="UniProtKB-KW"/>
</dbReference>
<evidence type="ECO:0000313" key="16">
    <source>
        <dbReference type="Proteomes" id="UP001310594"/>
    </source>
</evidence>
<dbReference type="SUPFAM" id="SSF53474">
    <property type="entry name" value="alpha/beta-Hydrolases"/>
    <property type="match status" value="1"/>
</dbReference>
<evidence type="ECO:0000256" key="3">
    <source>
        <dbReference type="ARBA" id="ARBA00009431"/>
    </source>
</evidence>
<evidence type="ECO:0000256" key="9">
    <source>
        <dbReference type="ARBA" id="ARBA00022801"/>
    </source>
</evidence>
<name>A0AAN7VM10_9PEZI</name>
<keyword evidence="5" id="KW-0336">GPI-anchor</keyword>
<dbReference type="PROSITE" id="PS00560">
    <property type="entry name" value="CARBOXYPEPT_SER_HIS"/>
    <property type="match status" value="1"/>
</dbReference>
<dbReference type="PANTHER" id="PTHR11802:SF189">
    <property type="entry name" value="CARBOXYPEPTIDASE"/>
    <property type="match status" value="1"/>
</dbReference>
<dbReference type="GO" id="GO:0004185">
    <property type="term" value="F:serine-type carboxypeptidase activity"/>
    <property type="evidence" value="ECO:0007669"/>
    <property type="project" value="UniProtKB-UniRule"/>
</dbReference>
<evidence type="ECO:0000256" key="2">
    <source>
        <dbReference type="ARBA" id="ARBA00004609"/>
    </source>
</evidence>
<sequence length="622" mass="69050">MILPTLVSLWAPLVIAGFPPTPEGVTTLSSKFNSGVKISYKEPGICETTPGVKSYSGYVHLPPQALDETHEQNRYPLNTFFWFFESRTDPHNAPLAIWLNGGPGGSSLMGALSENGPCFVGNDSNSTYLNPWSWNNEVNLLYIDQPNQVGFSYDTPTNVTAILQKGDYEGGWRYETADFEHDLPIQNLTYLTGTTGSQNVLHTANTTEHAAVALWHFAQTWFEEFPLYKPDNNKISLFTESYGGHYGPTFVNKFMRQNELISNGTISKPGAHYLHLDTLGIINGCIDFIDGVAWSYGTFPYNNTYGIKAFNDTEYRRGMHELSREGGIIAKIEECRRQQRKLDQEGHGDQEKVNEACLAALGAGQNVTADLYNQKGRNGWFDISHPAEDPFPAAYPFGFLNQHWVQKALGVPVNHSMVSPAVYDAFTRTGDMAKGGLLEDLAYILDHGVKVALLYGDRDYACNWVQGENSSLKIPWSSQHEFKAAGYTPLVVSPVHSGGLTRQYGNLSFTRVYQSGHLVPSYQPEAAYLIFMRALLGKDIATGTVDAADYASTGPSDTWWMRNDVLPSPPNECYVLNTGTCTDEQQEWIFDGSAIVENWIVVGRDKSKTISFGQAESQQPLI</sequence>
<dbReference type="GO" id="GO:0005886">
    <property type="term" value="C:plasma membrane"/>
    <property type="evidence" value="ECO:0007669"/>
    <property type="project" value="UniProtKB-SubCell"/>
</dbReference>
<evidence type="ECO:0000256" key="10">
    <source>
        <dbReference type="ARBA" id="ARBA00023026"/>
    </source>
</evidence>
<keyword evidence="7 14" id="KW-0645">Protease</keyword>
<evidence type="ECO:0000256" key="4">
    <source>
        <dbReference type="ARBA" id="ARBA00022475"/>
    </source>
</evidence>
<dbReference type="InterPro" id="IPR001563">
    <property type="entry name" value="Peptidase_S10"/>
</dbReference>
<evidence type="ECO:0000256" key="12">
    <source>
        <dbReference type="ARBA" id="ARBA00023288"/>
    </source>
</evidence>
<dbReference type="InterPro" id="IPR018202">
    <property type="entry name" value="Ser_caboxypep_ser_AS"/>
</dbReference>
<keyword evidence="12" id="KW-0449">Lipoprotein</keyword>
<dbReference type="Pfam" id="PF00450">
    <property type="entry name" value="Peptidase_S10"/>
    <property type="match status" value="1"/>
</dbReference>
<keyword evidence="6 14" id="KW-0121">Carboxypeptidase</keyword>
<dbReference type="GO" id="GO:0006508">
    <property type="term" value="P:proteolysis"/>
    <property type="evidence" value="ECO:0007669"/>
    <property type="project" value="UniProtKB-KW"/>
</dbReference>
<accession>A0AAN7VM10</accession>
<gene>
    <name evidence="15" type="ORF">LTR97_010914</name>
</gene>
<comment type="caution">
    <text evidence="15">The sequence shown here is derived from an EMBL/GenBank/DDBJ whole genome shotgun (WGS) entry which is preliminary data.</text>
</comment>
<dbReference type="Proteomes" id="UP001310594">
    <property type="component" value="Unassembled WGS sequence"/>
</dbReference>
<keyword evidence="8 14" id="KW-0732">Signal</keyword>
<dbReference type="PRINTS" id="PR00724">
    <property type="entry name" value="CRBOXYPTASEC"/>
</dbReference>
<keyword evidence="5" id="KW-0472">Membrane</keyword>
<evidence type="ECO:0000256" key="11">
    <source>
        <dbReference type="ARBA" id="ARBA00023180"/>
    </source>
</evidence>
<dbReference type="InterPro" id="IPR033124">
    <property type="entry name" value="Ser_caboxypep_his_AS"/>
</dbReference>
<feature type="signal peptide" evidence="14">
    <location>
        <begin position="1"/>
        <end position="16"/>
    </location>
</feature>
<keyword evidence="9 14" id="KW-0378">Hydrolase</keyword>
<feature type="chain" id="PRO_5042670408" description="Carboxypeptidase" evidence="14">
    <location>
        <begin position="17"/>
        <end position="622"/>
    </location>
</feature>
<evidence type="ECO:0000256" key="5">
    <source>
        <dbReference type="ARBA" id="ARBA00022622"/>
    </source>
</evidence>
<proteinExistence type="inferred from homology"/>
<evidence type="ECO:0000256" key="1">
    <source>
        <dbReference type="ARBA" id="ARBA00001003"/>
    </source>
</evidence>
<evidence type="ECO:0000256" key="6">
    <source>
        <dbReference type="ARBA" id="ARBA00022645"/>
    </source>
</evidence>
<dbReference type="PANTHER" id="PTHR11802">
    <property type="entry name" value="SERINE PROTEASE FAMILY S10 SERINE CARBOXYPEPTIDASE"/>
    <property type="match status" value="1"/>
</dbReference>
<dbReference type="Gene3D" id="3.40.50.1820">
    <property type="entry name" value="alpha/beta hydrolase"/>
    <property type="match status" value="1"/>
</dbReference>
<comment type="function">
    <text evidence="13">Extracellular serine carboxypeptidase that contributes to pathogenicity.</text>
</comment>
<dbReference type="EC" id="3.4.16.-" evidence="14"/>
<comment type="subcellular location">
    <subcellularLocation>
        <location evidence="2">Cell membrane</location>
        <topology evidence="2">Lipid-anchor</topology>
        <topology evidence="2">GPI-anchor</topology>
    </subcellularLocation>
</comment>
<keyword evidence="10" id="KW-0843">Virulence</keyword>